<evidence type="ECO:0000256" key="3">
    <source>
        <dbReference type="ARBA" id="ARBA00022729"/>
    </source>
</evidence>
<dbReference type="AlphaFoldDB" id="A0A7W9EX43"/>
<dbReference type="SUPFAM" id="SSF51120">
    <property type="entry name" value="beta-Roll"/>
    <property type="match status" value="3"/>
</dbReference>
<comment type="subcellular location">
    <subcellularLocation>
        <location evidence="1">Secreted</location>
    </subcellularLocation>
</comment>
<dbReference type="PANTHER" id="PTHR38340">
    <property type="entry name" value="S-LAYER PROTEIN"/>
    <property type="match status" value="1"/>
</dbReference>
<dbReference type="SUPFAM" id="SSF49478">
    <property type="entry name" value="Cna protein B-type domain"/>
    <property type="match status" value="1"/>
</dbReference>
<accession>A0A7W9EX43</accession>
<dbReference type="InterPro" id="IPR011049">
    <property type="entry name" value="Serralysin-like_metalloprot_C"/>
</dbReference>
<dbReference type="GO" id="GO:0005576">
    <property type="term" value="C:extracellular region"/>
    <property type="evidence" value="ECO:0007669"/>
    <property type="project" value="UniProtKB-SubCell"/>
</dbReference>
<proteinExistence type="predicted"/>
<reference evidence="5 6" key="1">
    <citation type="submission" date="2020-08" db="EMBL/GenBank/DDBJ databases">
        <title>Genomic Encyclopedia of Type Strains, Phase IV (KMG-IV): sequencing the most valuable type-strain genomes for metagenomic binning, comparative biology and taxonomic classification.</title>
        <authorList>
            <person name="Goeker M."/>
        </authorList>
    </citation>
    <scope>NUCLEOTIDE SEQUENCE [LARGE SCALE GENOMIC DNA]</scope>
    <source>
        <strain evidence="5 6">DSM 101064</strain>
    </source>
</reference>
<dbReference type="PANTHER" id="PTHR38340:SF1">
    <property type="entry name" value="S-LAYER PROTEIN"/>
    <property type="match status" value="1"/>
</dbReference>
<dbReference type="Proteomes" id="UP000535415">
    <property type="component" value="Unassembled WGS sequence"/>
</dbReference>
<dbReference type="InterPro" id="IPR033764">
    <property type="entry name" value="Sdr_B"/>
</dbReference>
<dbReference type="Pfam" id="PF17210">
    <property type="entry name" value="SdrD_B"/>
    <property type="match status" value="1"/>
</dbReference>
<dbReference type="Pfam" id="PF00353">
    <property type="entry name" value="HemolysinCabind"/>
    <property type="match status" value="4"/>
</dbReference>
<dbReference type="InterPro" id="IPR013783">
    <property type="entry name" value="Ig-like_fold"/>
</dbReference>
<keyword evidence="6" id="KW-1185">Reference proteome</keyword>
<dbReference type="Gene3D" id="2.150.10.10">
    <property type="entry name" value="Serralysin-like metalloprotease, C-terminal"/>
    <property type="match status" value="2"/>
</dbReference>
<dbReference type="GO" id="GO:0005509">
    <property type="term" value="F:calcium ion binding"/>
    <property type="evidence" value="ECO:0007669"/>
    <property type="project" value="InterPro"/>
</dbReference>
<dbReference type="EMBL" id="JACIJM010000002">
    <property type="protein sequence ID" value="MBB5721283.1"/>
    <property type="molecule type" value="Genomic_DNA"/>
</dbReference>
<dbReference type="InterPro" id="IPR018511">
    <property type="entry name" value="Hemolysin-typ_Ca-bd_CS"/>
</dbReference>
<dbReference type="RefSeq" id="WP_183526155.1">
    <property type="nucleotide sequence ID" value="NZ_JACIJM010000002.1"/>
</dbReference>
<dbReference type="PRINTS" id="PR00313">
    <property type="entry name" value="CABNDNGRPT"/>
</dbReference>
<dbReference type="Gene3D" id="2.60.40.10">
    <property type="entry name" value="Immunoglobulins"/>
    <property type="match status" value="1"/>
</dbReference>
<evidence type="ECO:0000259" key="4">
    <source>
        <dbReference type="Pfam" id="PF17210"/>
    </source>
</evidence>
<keyword evidence="2" id="KW-0964">Secreted</keyword>
<sequence>MKTFEFSAFRESDFTDGNIGRWSTFEMPDSATLNIAVEDNDAYLSGDSWRNENATDYRGQQANITADGEEIGNGGQIYAEQYMWLRDNLGNYYVMVEIEQEGTNEDYFTFYEPYGIPAAGTTLTVVGSGNITTCGWNPRYDDLGGGDVSVPSAISGRYFFDTDGSDTDNGEAGVVGAQVTVTNLDTGETFTTMTDDDGSYSFIGLGQGDYTVTFAEVDGFGFVTAGQGDDTTIDSDVDSTGTTMTISIGAGEVVTDVDAGIRPCGDIHGSGGVDDVLIGCDTDDHIRGFSGDDTIEGRGGDDLIDLGRGDDVAIGGSGDDVIDGGEGYDIAIFAGNAADYTITVTSLDGSSVNVSGADGHDALVDVEMLRFDDQDVVVSSFILSASDDIAELPALNADVVIDVLANDNPGLAGGTPSVMSVTDGKFGTAAIGAGGQITYTATVEATGGFDVISYTIVDSAGRMATAEVLIGNIAAPDASASEAILLGDTGVTFEGTGIDEIIIGGLGDDTITGRGGDDEISGGAGNDVIAGSAGDDTIIGGDGDDELSGNLGNDLISGGAGNDDITGSGDDDQILGGDGDDVITANPGDDFIFAGAGDDDISGNAGNELIFGGQGNDEIKRIGEGQDTAFGGDGDDVFIWRSFQADNERDLIDGQSGIDTLELEVDAADFAAVQAEVDAYIGSLAANAGDTNGVSSSYSFTTIALDIANIESIDLTFG</sequence>
<comment type="caution">
    <text evidence="5">The sequence shown here is derived from an EMBL/GenBank/DDBJ whole genome shotgun (WGS) entry which is preliminary data.</text>
</comment>
<evidence type="ECO:0000313" key="6">
    <source>
        <dbReference type="Proteomes" id="UP000535415"/>
    </source>
</evidence>
<keyword evidence="3" id="KW-0732">Signal</keyword>
<dbReference type="InterPro" id="IPR001343">
    <property type="entry name" value="Hemolysn_Ca-bd"/>
</dbReference>
<evidence type="ECO:0000256" key="2">
    <source>
        <dbReference type="ARBA" id="ARBA00022525"/>
    </source>
</evidence>
<feature type="domain" description="SD-repeat containing protein B" evidence="4">
    <location>
        <begin position="162"/>
        <end position="261"/>
    </location>
</feature>
<protein>
    <recommendedName>
        <fullName evidence="4">SD-repeat containing protein B domain-containing protein</fullName>
    </recommendedName>
</protein>
<gene>
    <name evidence="5" type="ORF">FHS72_000890</name>
</gene>
<organism evidence="5 6">
    <name type="scientific">Yoonia ponticola</name>
    <dbReference type="NCBI Taxonomy" id="1524255"/>
    <lineage>
        <taxon>Bacteria</taxon>
        <taxon>Pseudomonadati</taxon>
        <taxon>Pseudomonadota</taxon>
        <taxon>Alphaproteobacteria</taxon>
        <taxon>Rhodobacterales</taxon>
        <taxon>Paracoccaceae</taxon>
        <taxon>Yoonia</taxon>
    </lineage>
</organism>
<dbReference type="Pfam" id="PF17963">
    <property type="entry name" value="Big_9"/>
    <property type="match status" value="1"/>
</dbReference>
<evidence type="ECO:0000313" key="5">
    <source>
        <dbReference type="EMBL" id="MBB5721283.1"/>
    </source>
</evidence>
<name>A0A7W9EX43_9RHOB</name>
<evidence type="ECO:0000256" key="1">
    <source>
        <dbReference type="ARBA" id="ARBA00004613"/>
    </source>
</evidence>
<dbReference type="PROSITE" id="PS00330">
    <property type="entry name" value="HEMOLYSIN_CALCIUM"/>
    <property type="match status" value="2"/>
</dbReference>
<dbReference type="InterPro" id="IPR050557">
    <property type="entry name" value="RTX_toxin/Mannuronan_C5-epim"/>
</dbReference>